<keyword evidence="1" id="KW-0472">Membrane</keyword>
<dbReference type="Gene3D" id="3.30.450.20">
    <property type="entry name" value="PAS domain"/>
    <property type="match status" value="2"/>
</dbReference>
<keyword evidence="1" id="KW-1133">Transmembrane helix</keyword>
<name>A0A381DKG7_9BACT</name>
<dbReference type="EMBL" id="UFVD01000001">
    <property type="protein sequence ID" value="SUX10981.1"/>
    <property type="molecule type" value="Genomic_DNA"/>
</dbReference>
<proteinExistence type="predicted"/>
<reference evidence="2 3" key="1">
    <citation type="submission" date="2018-06" db="EMBL/GenBank/DDBJ databases">
        <authorList>
            <consortium name="Pathogen Informatics"/>
            <person name="Doyle S."/>
        </authorList>
    </citation>
    <scope>NUCLEOTIDE SEQUENCE [LARGE SCALE GENOMIC DNA]</scope>
    <source>
        <strain evidence="2 3">NCTC12475</strain>
    </source>
</reference>
<dbReference type="OrthoDB" id="501284at2"/>
<dbReference type="RefSeq" id="WP_115616045.1">
    <property type="nucleotide sequence ID" value="NZ_UFVD01000001.1"/>
</dbReference>
<dbReference type="Proteomes" id="UP000254920">
    <property type="component" value="Unassembled WGS sequence"/>
</dbReference>
<accession>A0A381DKG7</accession>
<keyword evidence="2" id="KW-0418">Kinase</keyword>
<dbReference type="AlphaFoldDB" id="A0A381DKG7"/>
<protein>
    <submittedName>
        <fullName evidence="2">Histidine kinase A domain-containing protein</fullName>
    </submittedName>
</protein>
<keyword evidence="3" id="KW-1185">Reference proteome</keyword>
<keyword evidence="2" id="KW-0808">Transferase</keyword>
<organism evidence="2 3">
    <name type="scientific">Campylobacter sputorum subsp. sputorum</name>
    <dbReference type="NCBI Taxonomy" id="32024"/>
    <lineage>
        <taxon>Bacteria</taxon>
        <taxon>Pseudomonadati</taxon>
        <taxon>Campylobacterota</taxon>
        <taxon>Epsilonproteobacteria</taxon>
        <taxon>Campylobacterales</taxon>
        <taxon>Campylobacteraceae</taxon>
        <taxon>Campylobacter</taxon>
    </lineage>
</organism>
<evidence type="ECO:0000256" key="1">
    <source>
        <dbReference type="SAM" id="Phobius"/>
    </source>
</evidence>
<dbReference type="GO" id="GO:0016301">
    <property type="term" value="F:kinase activity"/>
    <property type="evidence" value="ECO:0007669"/>
    <property type="project" value="UniProtKB-KW"/>
</dbReference>
<sequence>MKKKYSSIFKDFDNIRIYIILIVFSILVCVIGIMSYYQIKNEVSKVGRDFRTSISKEIAFSANDWLDFRIKFINFLTNKYININSENTALNYIDFMKVNGIFDHSQMFLNSKEMIFDDEITELDEDFVKEIKTRSWYKNTVDANKTTISVFDAHHVLKNKTIHICSPIYSSKDVSVFCGIIISKDFFKKIRPKIHSFVDNIYLFDQDGDVISSIDYVVNSNELKKSFLNFIKNPKGNIFKHNSKHIELIKLKMIIYT</sequence>
<keyword evidence="1" id="KW-0812">Transmembrane</keyword>
<evidence type="ECO:0000313" key="3">
    <source>
        <dbReference type="Proteomes" id="UP000254920"/>
    </source>
</evidence>
<feature type="transmembrane region" description="Helical" evidence="1">
    <location>
        <begin position="15"/>
        <end position="37"/>
    </location>
</feature>
<evidence type="ECO:0000313" key="2">
    <source>
        <dbReference type="EMBL" id="SUX10981.1"/>
    </source>
</evidence>
<gene>
    <name evidence="2" type="ORF">NCTC12475_01194</name>
</gene>